<dbReference type="SUPFAM" id="SSF48726">
    <property type="entry name" value="Immunoglobulin"/>
    <property type="match status" value="2"/>
</dbReference>
<dbReference type="GO" id="GO:0002376">
    <property type="term" value="P:immune system process"/>
    <property type="evidence" value="ECO:0007669"/>
    <property type="project" value="UniProtKB-KW"/>
</dbReference>
<evidence type="ECO:0000259" key="4">
    <source>
        <dbReference type="PROSITE" id="PS50835"/>
    </source>
</evidence>
<evidence type="ECO:0000256" key="1">
    <source>
        <dbReference type="ARBA" id="ARBA00022729"/>
    </source>
</evidence>
<gene>
    <name evidence="5" type="ORF">COCON_G00017800</name>
</gene>
<keyword evidence="6" id="KW-1185">Reference proteome</keyword>
<sequence>MQLLIALHLLFFITQTLAAVFRQDAFAVARKGSAIRLPCLQEGTHEYMYWYRQFAGGGLAVLYLSRYEGMDADNESQDPRFSAVRPNRQNFPLNITGLQLTDTAVYYCVDLLQVQQSPLDLVLHPGSPMKVTCSVQGSSNPNTFWYRWTPTEGIHCVFYSVGTGQVEPAKVDEFSASRPNNSHFVLESAGVGTGLAVWYCAGSTHGNKSKAGRCTINSPL</sequence>
<proteinExistence type="predicted"/>
<evidence type="ECO:0000256" key="2">
    <source>
        <dbReference type="ARBA" id="ARBA00022859"/>
    </source>
</evidence>
<protein>
    <recommendedName>
        <fullName evidence="4">Ig-like domain-containing protein</fullName>
    </recommendedName>
</protein>
<feature type="chain" id="PRO_5040356713" description="Ig-like domain-containing protein" evidence="3">
    <location>
        <begin position="19"/>
        <end position="220"/>
    </location>
</feature>
<comment type="caution">
    <text evidence="5">The sequence shown here is derived from an EMBL/GenBank/DDBJ whole genome shotgun (WGS) entry which is preliminary data.</text>
</comment>
<dbReference type="InterPro" id="IPR007110">
    <property type="entry name" value="Ig-like_dom"/>
</dbReference>
<keyword evidence="2" id="KW-0391">Immunity</keyword>
<dbReference type="Proteomes" id="UP001152803">
    <property type="component" value="Unassembled WGS sequence"/>
</dbReference>
<reference evidence="5" key="1">
    <citation type="journal article" date="2023" name="Science">
        <title>Genome structures resolve the early diversification of teleost fishes.</title>
        <authorList>
            <person name="Parey E."/>
            <person name="Louis A."/>
            <person name="Montfort J."/>
            <person name="Bouchez O."/>
            <person name="Roques C."/>
            <person name="Iampietro C."/>
            <person name="Lluch J."/>
            <person name="Castinel A."/>
            <person name="Donnadieu C."/>
            <person name="Desvignes T."/>
            <person name="Floi Bucao C."/>
            <person name="Jouanno E."/>
            <person name="Wen M."/>
            <person name="Mejri S."/>
            <person name="Dirks R."/>
            <person name="Jansen H."/>
            <person name="Henkel C."/>
            <person name="Chen W.J."/>
            <person name="Zahm M."/>
            <person name="Cabau C."/>
            <person name="Klopp C."/>
            <person name="Thompson A.W."/>
            <person name="Robinson-Rechavi M."/>
            <person name="Braasch I."/>
            <person name="Lecointre G."/>
            <person name="Bobe J."/>
            <person name="Postlethwait J.H."/>
            <person name="Berthelot C."/>
            <person name="Roest Crollius H."/>
            <person name="Guiguen Y."/>
        </authorList>
    </citation>
    <scope>NUCLEOTIDE SEQUENCE</scope>
    <source>
        <strain evidence="5">Concon-B</strain>
    </source>
</reference>
<dbReference type="GO" id="GO:0007166">
    <property type="term" value="P:cell surface receptor signaling pathway"/>
    <property type="evidence" value="ECO:0007669"/>
    <property type="project" value="TreeGrafter"/>
</dbReference>
<dbReference type="OrthoDB" id="9803478at2759"/>
<name>A0A9Q1E3R3_CONCO</name>
<evidence type="ECO:0000256" key="3">
    <source>
        <dbReference type="SAM" id="SignalP"/>
    </source>
</evidence>
<evidence type="ECO:0000313" key="5">
    <source>
        <dbReference type="EMBL" id="KAJ8289121.1"/>
    </source>
</evidence>
<evidence type="ECO:0000313" key="6">
    <source>
        <dbReference type="Proteomes" id="UP001152803"/>
    </source>
</evidence>
<feature type="domain" description="Ig-like" evidence="4">
    <location>
        <begin position="29"/>
        <end position="108"/>
    </location>
</feature>
<feature type="signal peptide" evidence="3">
    <location>
        <begin position="1"/>
        <end position="18"/>
    </location>
</feature>
<dbReference type="SMART" id="SM00406">
    <property type="entry name" value="IGv"/>
    <property type="match status" value="1"/>
</dbReference>
<dbReference type="InterPro" id="IPR050413">
    <property type="entry name" value="TCR_beta_variable"/>
</dbReference>
<dbReference type="Gene3D" id="2.60.40.10">
    <property type="entry name" value="Immunoglobulins"/>
    <property type="match status" value="2"/>
</dbReference>
<dbReference type="InterPro" id="IPR013106">
    <property type="entry name" value="Ig_V-set"/>
</dbReference>
<keyword evidence="1 3" id="KW-0732">Signal</keyword>
<dbReference type="Pfam" id="PF07686">
    <property type="entry name" value="V-set"/>
    <property type="match status" value="1"/>
</dbReference>
<dbReference type="GO" id="GO:0005886">
    <property type="term" value="C:plasma membrane"/>
    <property type="evidence" value="ECO:0007669"/>
    <property type="project" value="TreeGrafter"/>
</dbReference>
<organism evidence="5 6">
    <name type="scientific">Conger conger</name>
    <name type="common">Conger eel</name>
    <name type="synonym">Muraena conger</name>
    <dbReference type="NCBI Taxonomy" id="82655"/>
    <lineage>
        <taxon>Eukaryota</taxon>
        <taxon>Metazoa</taxon>
        <taxon>Chordata</taxon>
        <taxon>Craniata</taxon>
        <taxon>Vertebrata</taxon>
        <taxon>Euteleostomi</taxon>
        <taxon>Actinopterygii</taxon>
        <taxon>Neopterygii</taxon>
        <taxon>Teleostei</taxon>
        <taxon>Anguilliformes</taxon>
        <taxon>Congridae</taxon>
        <taxon>Conger</taxon>
    </lineage>
</organism>
<accession>A0A9Q1E3R3</accession>
<dbReference type="InterPro" id="IPR013783">
    <property type="entry name" value="Ig-like_fold"/>
</dbReference>
<dbReference type="AlphaFoldDB" id="A0A9Q1E3R3"/>
<dbReference type="InterPro" id="IPR036179">
    <property type="entry name" value="Ig-like_dom_sf"/>
</dbReference>
<dbReference type="PANTHER" id="PTHR23268">
    <property type="entry name" value="T-CELL RECEPTOR BETA CHAIN"/>
    <property type="match status" value="1"/>
</dbReference>
<dbReference type="EMBL" id="JAFJMO010000001">
    <property type="protein sequence ID" value="KAJ8289121.1"/>
    <property type="molecule type" value="Genomic_DNA"/>
</dbReference>
<dbReference type="PROSITE" id="PS50835">
    <property type="entry name" value="IG_LIKE"/>
    <property type="match status" value="1"/>
</dbReference>